<feature type="domain" description="C2H2-type" evidence="3">
    <location>
        <begin position="216"/>
        <end position="245"/>
    </location>
</feature>
<dbReference type="Proteomes" id="UP000007801">
    <property type="component" value="Unassembled WGS sequence"/>
</dbReference>
<keyword evidence="1" id="KW-0862">Zinc</keyword>
<sequence length="337" mass="39241">MKMKTTWSKEFEKMLKITPITNPIYELPEYVFVETKWISRKFAIDNNIVTPEIERQIGEQPSNGTATEAIQKGSEKEKGQSHSTSLYTPLMPRRDRLTQTETRDFSEVAIQCIIEEEENWNQPDKSKEKGDAADQENEKFLLYVTEKTSMFPNGMMECLVCGEVSKTLHKHQTHVSMHYSSVNICYRCGCDLGPWNLLKHEPVCPALKTRKYSMSIKCPHPLCSSTLRTEKHLAYHLKKHVKSKSYRCLNCKLFFKSATSFLIHRNRKKGCRKAKALALFRKHKFPFGKANPKLCSVCLCRFSSETVCQRHRRKCIKSYERRLKKIMKKKVLKQTST</sequence>
<dbReference type="SMART" id="SM00355">
    <property type="entry name" value="ZnF_C2H2"/>
    <property type="match status" value="3"/>
</dbReference>
<dbReference type="GO" id="GO:0008270">
    <property type="term" value="F:zinc ion binding"/>
    <property type="evidence" value="ECO:0007669"/>
    <property type="project" value="UniProtKB-KW"/>
</dbReference>
<dbReference type="EMBL" id="CH902617">
    <property type="protein sequence ID" value="EDV43850.2"/>
    <property type="molecule type" value="Genomic_DNA"/>
</dbReference>
<dbReference type="AlphaFoldDB" id="B3LX11"/>
<evidence type="ECO:0000313" key="4">
    <source>
        <dbReference type="EMBL" id="EDV43850.2"/>
    </source>
</evidence>
<keyword evidence="1" id="KW-0863">Zinc-finger</keyword>
<dbReference type="HOGENOM" id="CLU_070175_0_0_1"/>
<proteinExistence type="predicted"/>
<gene>
    <name evidence="4" type="primary">Dana\GF18682</name>
    <name evidence="4" type="synonym">dana_GLEANR_19940</name>
    <name evidence="4" type="ORF">GF18682</name>
</gene>
<evidence type="ECO:0000256" key="1">
    <source>
        <dbReference type="PROSITE-ProRule" id="PRU00042"/>
    </source>
</evidence>
<evidence type="ECO:0000259" key="3">
    <source>
        <dbReference type="PROSITE" id="PS50157"/>
    </source>
</evidence>
<dbReference type="PROSITE" id="PS00028">
    <property type="entry name" value="ZINC_FINGER_C2H2_1"/>
    <property type="match status" value="1"/>
</dbReference>
<keyword evidence="1" id="KW-0479">Metal-binding</keyword>
<dbReference type="STRING" id="7217.B3LX11"/>
<dbReference type="OrthoDB" id="4748970at2759"/>
<dbReference type="CTD" id="338395"/>
<accession>B3LX11</accession>
<evidence type="ECO:0000313" key="5">
    <source>
        <dbReference type="Proteomes" id="UP000007801"/>
    </source>
</evidence>
<dbReference type="InterPro" id="IPR013087">
    <property type="entry name" value="Znf_C2H2_type"/>
</dbReference>
<dbReference type="GeneID" id="6501453"/>
<feature type="region of interest" description="Disordered" evidence="2">
    <location>
        <begin position="55"/>
        <end position="87"/>
    </location>
</feature>
<dbReference type="FunCoup" id="B3LX11">
    <property type="interactions" value="3"/>
</dbReference>
<keyword evidence="5" id="KW-1185">Reference proteome</keyword>
<dbReference type="InParanoid" id="B3LX11"/>
<protein>
    <recommendedName>
        <fullName evidence="3">C2H2-type domain-containing protein</fullName>
    </recommendedName>
</protein>
<evidence type="ECO:0000256" key="2">
    <source>
        <dbReference type="SAM" id="MobiDB-lite"/>
    </source>
</evidence>
<dbReference type="eggNOG" id="KOG1721">
    <property type="taxonomic scope" value="Eukaryota"/>
</dbReference>
<dbReference type="KEGG" id="dan:6501453"/>
<dbReference type="GO" id="GO:0005721">
    <property type="term" value="C:pericentric heterochromatin"/>
    <property type="evidence" value="ECO:0007669"/>
    <property type="project" value="EnsemblMetazoa"/>
</dbReference>
<feature type="compositionally biased region" description="Polar residues" evidence="2">
    <location>
        <begin position="59"/>
        <end position="68"/>
    </location>
</feature>
<organism evidence="4 5">
    <name type="scientific">Drosophila ananassae</name>
    <name type="common">Fruit fly</name>
    <dbReference type="NCBI Taxonomy" id="7217"/>
    <lineage>
        <taxon>Eukaryota</taxon>
        <taxon>Metazoa</taxon>
        <taxon>Ecdysozoa</taxon>
        <taxon>Arthropoda</taxon>
        <taxon>Hexapoda</taxon>
        <taxon>Insecta</taxon>
        <taxon>Pterygota</taxon>
        <taxon>Neoptera</taxon>
        <taxon>Endopterygota</taxon>
        <taxon>Diptera</taxon>
        <taxon>Brachycera</taxon>
        <taxon>Muscomorpha</taxon>
        <taxon>Ephydroidea</taxon>
        <taxon>Drosophilidae</taxon>
        <taxon>Drosophila</taxon>
        <taxon>Sophophora</taxon>
    </lineage>
</organism>
<name>B3LX11_DROAN</name>
<reference evidence="4 5" key="1">
    <citation type="journal article" date="2007" name="Nature">
        <title>Evolution of genes and genomes on the Drosophila phylogeny.</title>
        <authorList>
            <consortium name="Drosophila 12 Genomes Consortium"/>
            <person name="Clark A.G."/>
            <person name="Eisen M.B."/>
            <person name="Smith D.R."/>
            <person name="Bergman C.M."/>
            <person name="Oliver B."/>
            <person name="Markow T.A."/>
            <person name="Kaufman T.C."/>
            <person name="Kellis M."/>
            <person name="Gelbart W."/>
            <person name="Iyer V.N."/>
            <person name="Pollard D.A."/>
            <person name="Sackton T.B."/>
            <person name="Larracuente A.M."/>
            <person name="Singh N.D."/>
            <person name="Abad J.P."/>
            <person name="Abt D.N."/>
            <person name="Adryan B."/>
            <person name="Aguade M."/>
            <person name="Akashi H."/>
            <person name="Anderson W.W."/>
            <person name="Aquadro C.F."/>
            <person name="Ardell D.H."/>
            <person name="Arguello R."/>
            <person name="Artieri C.G."/>
            <person name="Barbash D.A."/>
            <person name="Barker D."/>
            <person name="Barsanti P."/>
            <person name="Batterham P."/>
            <person name="Batzoglou S."/>
            <person name="Begun D."/>
            <person name="Bhutkar A."/>
            <person name="Blanco E."/>
            <person name="Bosak S.A."/>
            <person name="Bradley R.K."/>
            <person name="Brand A.D."/>
            <person name="Brent M.R."/>
            <person name="Brooks A.N."/>
            <person name="Brown R.H."/>
            <person name="Butlin R.K."/>
            <person name="Caggese C."/>
            <person name="Calvi B.R."/>
            <person name="Bernardo de Carvalho A."/>
            <person name="Caspi A."/>
            <person name="Castrezana S."/>
            <person name="Celniker S.E."/>
            <person name="Chang J.L."/>
            <person name="Chapple C."/>
            <person name="Chatterji S."/>
            <person name="Chinwalla A."/>
            <person name="Civetta A."/>
            <person name="Clifton S.W."/>
            <person name="Comeron J.M."/>
            <person name="Costello J.C."/>
            <person name="Coyne J.A."/>
            <person name="Daub J."/>
            <person name="David R.G."/>
            <person name="Delcher A.L."/>
            <person name="Delehaunty K."/>
            <person name="Do C.B."/>
            <person name="Ebling H."/>
            <person name="Edwards K."/>
            <person name="Eickbush T."/>
            <person name="Evans J.D."/>
            <person name="Filipski A."/>
            <person name="Findeiss S."/>
            <person name="Freyhult E."/>
            <person name="Fulton L."/>
            <person name="Fulton R."/>
            <person name="Garcia A.C."/>
            <person name="Gardiner A."/>
            <person name="Garfield D.A."/>
            <person name="Garvin B.E."/>
            <person name="Gibson G."/>
            <person name="Gilbert D."/>
            <person name="Gnerre S."/>
            <person name="Godfrey J."/>
            <person name="Good R."/>
            <person name="Gotea V."/>
            <person name="Gravely B."/>
            <person name="Greenberg A.J."/>
            <person name="Griffiths-Jones S."/>
            <person name="Gross S."/>
            <person name="Guigo R."/>
            <person name="Gustafson E.A."/>
            <person name="Haerty W."/>
            <person name="Hahn M.W."/>
            <person name="Halligan D.L."/>
            <person name="Halpern A.L."/>
            <person name="Halter G.M."/>
            <person name="Han M.V."/>
            <person name="Heger A."/>
            <person name="Hillier L."/>
            <person name="Hinrichs A.S."/>
            <person name="Holmes I."/>
            <person name="Hoskins R.A."/>
            <person name="Hubisz M.J."/>
            <person name="Hultmark D."/>
            <person name="Huntley M.A."/>
            <person name="Jaffe D.B."/>
            <person name="Jagadeeshan S."/>
            <person name="Jeck W.R."/>
            <person name="Johnson J."/>
            <person name="Jones C.D."/>
            <person name="Jordan W.C."/>
            <person name="Karpen G.H."/>
            <person name="Kataoka E."/>
            <person name="Keightley P.D."/>
            <person name="Kheradpour P."/>
            <person name="Kirkness E.F."/>
            <person name="Koerich L.B."/>
            <person name="Kristiansen K."/>
            <person name="Kudrna D."/>
            <person name="Kulathinal R.J."/>
            <person name="Kumar S."/>
            <person name="Kwok R."/>
            <person name="Lander E."/>
            <person name="Langley C.H."/>
            <person name="Lapoint R."/>
            <person name="Lazzaro B.P."/>
            <person name="Lee S.J."/>
            <person name="Levesque L."/>
            <person name="Li R."/>
            <person name="Lin C.F."/>
            <person name="Lin M.F."/>
            <person name="Lindblad-Toh K."/>
            <person name="Llopart A."/>
            <person name="Long M."/>
            <person name="Low L."/>
            <person name="Lozovsky E."/>
            <person name="Lu J."/>
            <person name="Luo M."/>
            <person name="Machado C.A."/>
            <person name="Makalowski W."/>
            <person name="Marzo M."/>
            <person name="Matsuda M."/>
            <person name="Matzkin L."/>
            <person name="McAllister B."/>
            <person name="McBride C.S."/>
            <person name="McKernan B."/>
            <person name="McKernan K."/>
            <person name="Mendez-Lago M."/>
            <person name="Minx P."/>
            <person name="Mollenhauer M.U."/>
            <person name="Montooth K."/>
            <person name="Mount S.M."/>
            <person name="Mu X."/>
            <person name="Myers E."/>
            <person name="Negre B."/>
            <person name="Newfeld S."/>
            <person name="Nielsen R."/>
            <person name="Noor M.A."/>
            <person name="O'Grady P."/>
            <person name="Pachter L."/>
            <person name="Papaceit M."/>
            <person name="Parisi M.J."/>
            <person name="Parisi M."/>
            <person name="Parts L."/>
            <person name="Pedersen J.S."/>
            <person name="Pesole G."/>
            <person name="Phillippy A.M."/>
            <person name="Ponting C.P."/>
            <person name="Pop M."/>
            <person name="Porcelli D."/>
            <person name="Powell J.R."/>
            <person name="Prohaska S."/>
            <person name="Pruitt K."/>
            <person name="Puig M."/>
            <person name="Quesneville H."/>
            <person name="Ram K.R."/>
            <person name="Rand D."/>
            <person name="Rasmussen M.D."/>
            <person name="Reed L.K."/>
            <person name="Reenan R."/>
            <person name="Reily A."/>
            <person name="Remington K.A."/>
            <person name="Rieger T.T."/>
            <person name="Ritchie M.G."/>
            <person name="Robin C."/>
            <person name="Rogers Y.H."/>
            <person name="Rohde C."/>
            <person name="Rozas J."/>
            <person name="Rubenfield M.J."/>
            <person name="Ruiz A."/>
            <person name="Russo S."/>
            <person name="Salzberg S.L."/>
            <person name="Sanchez-Gracia A."/>
            <person name="Saranga D.J."/>
            <person name="Sato H."/>
            <person name="Schaeffer S.W."/>
            <person name="Schatz M.C."/>
            <person name="Schlenke T."/>
            <person name="Schwartz R."/>
            <person name="Segarra C."/>
            <person name="Singh R.S."/>
            <person name="Sirot L."/>
            <person name="Sirota M."/>
            <person name="Sisneros N.B."/>
            <person name="Smith C.D."/>
            <person name="Smith T.F."/>
            <person name="Spieth J."/>
            <person name="Stage D.E."/>
            <person name="Stark A."/>
            <person name="Stephan W."/>
            <person name="Strausberg R.L."/>
            <person name="Strempel S."/>
            <person name="Sturgill D."/>
            <person name="Sutton G."/>
            <person name="Sutton G.G."/>
            <person name="Tao W."/>
            <person name="Teichmann S."/>
            <person name="Tobari Y.N."/>
            <person name="Tomimura Y."/>
            <person name="Tsolas J.M."/>
            <person name="Valente V.L."/>
            <person name="Venter E."/>
            <person name="Venter J.C."/>
            <person name="Vicario S."/>
            <person name="Vieira F.G."/>
            <person name="Vilella A.J."/>
            <person name="Villasante A."/>
            <person name="Walenz B."/>
            <person name="Wang J."/>
            <person name="Wasserman M."/>
            <person name="Watts T."/>
            <person name="Wilson D."/>
            <person name="Wilson R.K."/>
            <person name="Wing R.A."/>
            <person name="Wolfner M.F."/>
            <person name="Wong A."/>
            <person name="Wong G.K."/>
            <person name="Wu C.I."/>
            <person name="Wu G."/>
            <person name="Yamamoto D."/>
            <person name="Yang H.P."/>
            <person name="Yang S.P."/>
            <person name="Yorke J.A."/>
            <person name="Yoshida K."/>
            <person name="Zdobnov E."/>
            <person name="Zhang P."/>
            <person name="Zhang Y."/>
            <person name="Zimin A.V."/>
            <person name="Baldwin J."/>
            <person name="Abdouelleil A."/>
            <person name="Abdulkadir J."/>
            <person name="Abebe A."/>
            <person name="Abera B."/>
            <person name="Abreu J."/>
            <person name="Acer S.C."/>
            <person name="Aftuck L."/>
            <person name="Alexander A."/>
            <person name="An P."/>
            <person name="Anderson E."/>
            <person name="Anderson S."/>
            <person name="Arachi H."/>
            <person name="Azer M."/>
            <person name="Bachantsang P."/>
            <person name="Barry A."/>
            <person name="Bayul T."/>
            <person name="Berlin A."/>
            <person name="Bessette D."/>
            <person name="Bloom T."/>
            <person name="Blye J."/>
            <person name="Boguslavskiy L."/>
            <person name="Bonnet C."/>
            <person name="Boukhgalter B."/>
            <person name="Bourzgui I."/>
            <person name="Brown A."/>
            <person name="Cahill P."/>
            <person name="Channer S."/>
            <person name="Cheshatsang Y."/>
            <person name="Chuda L."/>
            <person name="Citroen M."/>
            <person name="Collymore A."/>
            <person name="Cooke P."/>
            <person name="Costello M."/>
            <person name="D'Aco K."/>
            <person name="Daza R."/>
            <person name="De Haan G."/>
            <person name="DeGray S."/>
            <person name="DeMaso C."/>
            <person name="Dhargay N."/>
            <person name="Dooley K."/>
            <person name="Dooley E."/>
            <person name="Doricent M."/>
            <person name="Dorje P."/>
            <person name="Dorjee K."/>
            <person name="Dupes A."/>
            <person name="Elong R."/>
            <person name="Falk J."/>
            <person name="Farina A."/>
            <person name="Faro S."/>
            <person name="Ferguson D."/>
            <person name="Fisher S."/>
            <person name="Foley C.D."/>
            <person name="Franke A."/>
            <person name="Friedrich D."/>
            <person name="Gadbois L."/>
            <person name="Gearin G."/>
            <person name="Gearin C.R."/>
            <person name="Giannoukos G."/>
            <person name="Goode T."/>
            <person name="Graham J."/>
            <person name="Grandbois E."/>
            <person name="Grewal S."/>
            <person name="Gyaltsen K."/>
            <person name="Hafez N."/>
            <person name="Hagos B."/>
            <person name="Hall J."/>
            <person name="Henson C."/>
            <person name="Hollinger A."/>
            <person name="Honan T."/>
            <person name="Huard M.D."/>
            <person name="Hughes L."/>
            <person name="Hurhula B."/>
            <person name="Husby M.E."/>
            <person name="Kamat A."/>
            <person name="Kanga B."/>
            <person name="Kashin S."/>
            <person name="Khazanovich D."/>
            <person name="Kisner P."/>
            <person name="Lance K."/>
            <person name="Lara M."/>
            <person name="Lee W."/>
            <person name="Lennon N."/>
            <person name="Letendre F."/>
            <person name="LeVine R."/>
            <person name="Lipovsky A."/>
            <person name="Liu X."/>
            <person name="Liu J."/>
            <person name="Liu S."/>
            <person name="Lokyitsang T."/>
            <person name="Lokyitsang Y."/>
            <person name="Lubonja R."/>
            <person name="Lui A."/>
            <person name="MacDonald P."/>
            <person name="Magnisalis V."/>
            <person name="Maru K."/>
            <person name="Matthews C."/>
            <person name="McCusker W."/>
            <person name="McDonough S."/>
            <person name="Mehta T."/>
            <person name="Meldrim J."/>
            <person name="Meneus L."/>
            <person name="Mihai O."/>
            <person name="Mihalev A."/>
            <person name="Mihova T."/>
            <person name="Mittelman R."/>
            <person name="Mlenga V."/>
            <person name="Montmayeur A."/>
            <person name="Mulrain L."/>
            <person name="Navidi A."/>
            <person name="Naylor J."/>
            <person name="Negash T."/>
            <person name="Nguyen T."/>
            <person name="Nguyen N."/>
            <person name="Nicol R."/>
            <person name="Norbu C."/>
            <person name="Norbu N."/>
            <person name="Novod N."/>
            <person name="O'Neill B."/>
            <person name="Osman S."/>
            <person name="Markiewicz E."/>
            <person name="Oyono O.L."/>
            <person name="Patti C."/>
            <person name="Phunkhang P."/>
            <person name="Pierre F."/>
            <person name="Priest M."/>
            <person name="Raghuraman S."/>
            <person name="Rege F."/>
            <person name="Reyes R."/>
            <person name="Rise C."/>
            <person name="Rogov P."/>
            <person name="Ross K."/>
            <person name="Ryan E."/>
            <person name="Settipalli S."/>
            <person name="Shea T."/>
            <person name="Sherpa N."/>
            <person name="Shi L."/>
            <person name="Shih D."/>
            <person name="Sparrow T."/>
            <person name="Spaulding J."/>
            <person name="Stalker J."/>
            <person name="Stange-Thomann N."/>
            <person name="Stavropoulos S."/>
            <person name="Stone C."/>
            <person name="Strader C."/>
            <person name="Tesfaye S."/>
            <person name="Thomson T."/>
            <person name="Thoulutsang Y."/>
            <person name="Thoulutsang D."/>
            <person name="Topham K."/>
            <person name="Topping I."/>
            <person name="Tsamla T."/>
            <person name="Vassiliev H."/>
            <person name="Vo A."/>
            <person name="Wangchuk T."/>
            <person name="Wangdi T."/>
            <person name="Weiand M."/>
            <person name="Wilkinson J."/>
            <person name="Wilson A."/>
            <person name="Yadav S."/>
            <person name="Young G."/>
            <person name="Yu Q."/>
            <person name="Zembek L."/>
            <person name="Zhong D."/>
            <person name="Zimmer A."/>
            <person name="Zwirko Z."/>
            <person name="Jaffe D.B."/>
            <person name="Alvarez P."/>
            <person name="Brockman W."/>
            <person name="Butler J."/>
            <person name="Chin C."/>
            <person name="Gnerre S."/>
            <person name="Grabherr M."/>
            <person name="Kleber M."/>
            <person name="Mauceli E."/>
            <person name="MacCallum I."/>
        </authorList>
    </citation>
    <scope>NUCLEOTIDE SEQUENCE [LARGE SCALE GENOMIC DNA]</scope>
    <source>
        <strain evidence="5">Tucson 14024-0371.13</strain>
    </source>
</reference>
<dbReference type="PROSITE" id="PS50157">
    <property type="entry name" value="ZINC_FINGER_C2H2_2"/>
    <property type="match status" value="1"/>
</dbReference>